<reference evidence="3 4" key="1">
    <citation type="submission" date="2023-03" db="EMBL/GenBank/DDBJ databases">
        <title>Draft genome sequence of Streptomyces sp. RB6PN23 isolated from peat swamp forest in Thailand.</title>
        <authorList>
            <person name="Klaysubun C."/>
            <person name="Duangmal K."/>
        </authorList>
    </citation>
    <scope>NUCLEOTIDE SEQUENCE [LARGE SCALE GENOMIC DNA]</scope>
    <source>
        <strain evidence="3 4">RB6PN23</strain>
    </source>
</reference>
<organism evidence="3 4">
    <name type="scientific">Streptomyces silvisoli</name>
    <dbReference type="NCBI Taxonomy" id="3034235"/>
    <lineage>
        <taxon>Bacteria</taxon>
        <taxon>Bacillati</taxon>
        <taxon>Actinomycetota</taxon>
        <taxon>Actinomycetes</taxon>
        <taxon>Kitasatosporales</taxon>
        <taxon>Streptomycetaceae</taxon>
        <taxon>Streptomyces</taxon>
    </lineage>
</organism>
<accession>A0ABT5ZE47</accession>
<comment type="caution">
    <text evidence="3">The sequence shown here is derived from an EMBL/GenBank/DDBJ whole genome shotgun (WGS) entry which is preliminary data.</text>
</comment>
<keyword evidence="4" id="KW-1185">Reference proteome</keyword>
<dbReference type="RefSeq" id="WP_269858984.1">
    <property type="nucleotide sequence ID" value="NZ_JARJBC010000001.1"/>
</dbReference>
<evidence type="ECO:0000313" key="4">
    <source>
        <dbReference type="Proteomes" id="UP001216579"/>
    </source>
</evidence>
<keyword evidence="2" id="KW-0472">Membrane</keyword>
<evidence type="ECO:0000256" key="2">
    <source>
        <dbReference type="SAM" id="Phobius"/>
    </source>
</evidence>
<keyword evidence="2" id="KW-0812">Transmembrane</keyword>
<name>A0ABT5ZE47_9ACTN</name>
<dbReference type="Pfam" id="PF20087">
    <property type="entry name" value="DUF6479"/>
    <property type="match status" value="1"/>
</dbReference>
<protein>
    <submittedName>
        <fullName evidence="3">DUF6479 family protein</fullName>
    </submittedName>
</protein>
<feature type="compositionally biased region" description="Basic and acidic residues" evidence="1">
    <location>
        <begin position="82"/>
        <end position="93"/>
    </location>
</feature>
<dbReference type="Proteomes" id="UP001216579">
    <property type="component" value="Unassembled WGS sequence"/>
</dbReference>
<gene>
    <name evidence="3" type="ORF">P3G67_02420</name>
</gene>
<evidence type="ECO:0000313" key="3">
    <source>
        <dbReference type="EMBL" id="MDF3288104.1"/>
    </source>
</evidence>
<sequence>MSAGVVRDLSVGIAPAAIGIAIVVCLVAAVVYGYRARAREPAPPREPQPRGGAWQTPEERESAVPPDRGVQDPEADPVGYEETSRGPEEVPRDGHRRTPHELRHYPGPRT</sequence>
<feature type="region of interest" description="Disordered" evidence="1">
    <location>
        <begin position="37"/>
        <end position="110"/>
    </location>
</feature>
<keyword evidence="2" id="KW-1133">Transmembrane helix</keyword>
<feature type="transmembrane region" description="Helical" evidence="2">
    <location>
        <begin position="12"/>
        <end position="34"/>
    </location>
</feature>
<evidence type="ECO:0000256" key="1">
    <source>
        <dbReference type="SAM" id="MobiDB-lite"/>
    </source>
</evidence>
<dbReference type="EMBL" id="JARJBC010000001">
    <property type="protein sequence ID" value="MDF3288104.1"/>
    <property type="molecule type" value="Genomic_DNA"/>
</dbReference>
<dbReference type="InterPro" id="IPR045513">
    <property type="entry name" value="DUF6479"/>
</dbReference>
<proteinExistence type="predicted"/>